<dbReference type="AlphaFoldDB" id="A0A6I6DC50"/>
<dbReference type="Gene3D" id="3.40.50.11220">
    <property type="match status" value="1"/>
</dbReference>
<evidence type="ECO:0000313" key="5">
    <source>
        <dbReference type="Proteomes" id="UP000426444"/>
    </source>
</evidence>
<dbReference type="KEGG" id="salq:SYNTR_1655"/>
<sequence>MSEKGANLGFQIAQELENADIYLPNRLKLIYRELDNSTKFFHEFKETFSQAFKSSTALICIMASGIVVRHLAPIIESKQKDPAILVIDEKGEHIISLLSGHIGGANHLAEEIAKLIGGQAIITTSSDVHKKPALDVLGVEMDAFIEPMSFIKKFSRYLIEDETVYIYSPWDIAKNLKKDFTWQNWSIENEKIKEPAVIVSPYIFESKSDEILLVKPRNLIVGIGFRKGLSAEEIHDAIESVFYNFNLDLKCIKALSSIDFKTEEQGLRSAANFLNVPLMSVSKEEIALLDGSYEASKRVKNEIGVGGVCEPAAKISAGQGIIVVPKQKMEKVTISIAMEKSWWWDWDPEIKNS</sequence>
<reference evidence="5" key="1">
    <citation type="journal article" date="2019" name="Microbiology">
        <title>Complete Genome Sequence of an Uncultured Bacterium of the Candidate Phylum Bipolaricaulota.</title>
        <authorList>
            <person name="Kadnikov V.V."/>
            <person name="Mardanov A.V."/>
            <person name="Beletsky A.V."/>
            <person name="Frank Y.A."/>
            <person name="Karnachuk O.V."/>
            <person name="Ravin N.V."/>
        </authorList>
    </citation>
    <scope>NUCLEOTIDE SEQUENCE [LARGE SCALE GENOMIC DNA]</scope>
</reference>
<dbReference type="PANTHER" id="PTHR37477">
    <property type="entry name" value="COBALT-PRECORRIN-5A HYDROLASE"/>
    <property type="match status" value="1"/>
</dbReference>
<accession>A0A6I6DC50</accession>
<dbReference type="Proteomes" id="UP000426444">
    <property type="component" value="Chromosome"/>
</dbReference>
<proteinExistence type="predicted"/>
<dbReference type="Pfam" id="PF11760">
    <property type="entry name" value="CbiG_N"/>
    <property type="match status" value="1"/>
</dbReference>
<dbReference type="GO" id="GO:0043779">
    <property type="term" value="F:cobalt-precorrin-5A acetaldehyde-lyase activity"/>
    <property type="evidence" value="ECO:0007669"/>
    <property type="project" value="UniProtKB-EC"/>
</dbReference>
<dbReference type="EC" id="3.7.1.12" evidence="4"/>
<dbReference type="InterPro" id="IPR021745">
    <property type="entry name" value="CbiG_mid"/>
</dbReference>
<dbReference type="RefSeq" id="WP_197079065.1">
    <property type="nucleotide sequence ID" value="NZ_CP046457.1"/>
</dbReference>
<dbReference type="InterPro" id="IPR052553">
    <property type="entry name" value="CbiG_hydrolase"/>
</dbReference>
<keyword evidence="4" id="KW-0378">Hydrolase</keyword>
<evidence type="ECO:0000259" key="2">
    <source>
        <dbReference type="Pfam" id="PF11760"/>
    </source>
</evidence>
<dbReference type="Gene3D" id="3.30.420.180">
    <property type="entry name" value="CobE/GbiG C-terminal domain"/>
    <property type="match status" value="1"/>
</dbReference>
<keyword evidence="5" id="KW-1185">Reference proteome</keyword>
<dbReference type="InterPro" id="IPR002750">
    <property type="entry name" value="CobE/GbiG_C"/>
</dbReference>
<dbReference type="EMBL" id="CP046457">
    <property type="protein sequence ID" value="QGU00249.1"/>
    <property type="molecule type" value="Genomic_DNA"/>
</dbReference>
<dbReference type="InterPro" id="IPR036518">
    <property type="entry name" value="CobE/GbiG_C_sf"/>
</dbReference>
<dbReference type="InterPro" id="IPR021744">
    <property type="entry name" value="CbiG_N"/>
</dbReference>
<evidence type="ECO:0000259" key="3">
    <source>
        <dbReference type="Pfam" id="PF11761"/>
    </source>
</evidence>
<evidence type="ECO:0000259" key="1">
    <source>
        <dbReference type="Pfam" id="PF01890"/>
    </source>
</evidence>
<dbReference type="InterPro" id="IPR038029">
    <property type="entry name" value="GbiG_N_sf"/>
</dbReference>
<protein>
    <submittedName>
        <fullName evidence="4">Cobalt-precorrin 5A hydrolase</fullName>
        <ecNumber evidence="4">3.7.1.12</ecNumber>
    </submittedName>
</protein>
<dbReference type="PANTHER" id="PTHR37477:SF1">
    <property type="entry name" value="COBALT-PRECORRIN-5A HYDROLASE"/>
    <property type="match status" value="1"/>
</dbReference>
<dbReference type="SUPFAM" id="SSF159672">
    <property type="entry name" value="CbiG N-terminal domain-like"/>
    <property type="match status" value="1"/>
</dbReference>
<dbReference type="SUPFAM" id="SSF159664">
    <property type="entry name" value="CobE/GbiG C-terminal domain-like"/>
    <property type="match status" value="1"/>
</dbReference>
<feature type="domain" description="Cobalamin biosynthesis central region" evidence="3">
    <location>
        <begin position="132"/>
        <end position="210"/>
    </location>
</feature>
<dbReference type="Pfam" id="PF11761">
    <property type="entry name" value="CbiG_mid"/>
    <property type="match status" value="1"/>
</dbReference>
<dbReference type="Pfam" id="PF01890">
    <property type="entry name" value="CbiG_C"/>
    <property type="match status" value="1"/>
</dbReference>
<dbReference type="GO" id="GO:0009236">
    <property type="term" value="P:cobalamin biosynthetic process"/>
    <property type="evidence" value="ECO:0007669"/>
    <property type="project" value="InterPro"/>
</dbReference>
<feature type="domain" description="Cobalamin synthesis G N-terminal" evidence="2">
    <location>
        <begin position="47"/>
        <end position="127"/>
    </location>
</feature>
<organism evidence="4 5">
    <name type="scientific">Candidatus Syntrophocurvum alkaliphilum</name>
    <dbReference type="NCBI Taxonomy" id="2293317"/>
    <lineage>
        <taxon>Bacteria</taxon>
        <taxon>Bacillati</taxon>
        <taxon>Bacillota</taxon>
        <taxon>Clostridia</taxon>
        <taxon>Eubacteriales</taxon>
        <taxon>Syntrophomonadaceae</taxon>
        <taxon>Candidatus Syntrophocurvum</taxon>
    </lineage>
</organism>
<name>A0A6I6DC50_9FIRM</name>
<feature type="domain" description="CobE/GbiG C-terminal" evidence="1">
    <location>
        <begin position="219"/>
        <end position="337"/>
    </location>
</feature>
<evidence type="ECO:0000313" key="4">
    <source>
        <dbReference type="EMBL" id="QGU00249.1"/>
    </source>
</evidence>
<gene>
    <name evidence="4" type="ORF">SYNTR_1655</name>
</gene>